<dbReference type="InterPro" id="IPR007145">
    <property type="entry name" value="MAP65_Ase1_PRC1"/>
</dbReference>
<comment type="caution">
    <text evidence="2">The sequence shown here is derived from an EMBL/GenBank/DDBJ whole genome shotgun (WGS) entry which is preliminary data.</text>
</comment>
<dbReference type="Proteomes" id="UP001200034">
    <property type="component" value="Unassembled WGS sequence"/>
</dbReference>
<dbReference type="EMBL" id="JAJJHW010000095">
    <property type="protein sequence ID" value="KAH8387923.1"/>
    <property type="molecule type" value="Genomic_DNA"/>
</dbReference>
<dbReference type="GO" id="GO:0005737">
    <property type="term" value="C:cytoplasm"/>
    <property type="evidence" value="ECO:0007669"/>
    <property type="project" value="TreeGrafter"/>
</dbReference>
<feature type="compositionally biased region" description="Basic and acidic residues" evidence="1">
    <location>
        <begin position="615"/>
        <end position="624"/>
    </location>
</feature>
<dbReference type="PANTHER" id="PTHR19321">
    <property type="entry name" value="PROTEIN REGULATOR OF CYTOKINESIS 1 PRC1-RELATED"/>
    <property type="match status" value="1"/>
</dbReference>
<feature type="region of interest" description="Disordered" evidence="1">
    <location>
        <begin position="444"/>
        <end position="477"/>
    </location>
</feature>
<feature type="compositionally biased region" description="Acidic residues" evidence="1">
    <location>
        <begin position="625"/>
        <end position="636"/>
    </location>
</feature>
<gene>
    <name evidence="2" type="ORF">KR093_010341</name>
</gene>
<dbReference type="Pfam" id="PF03999">
    <property type="entry name" value="MAP65_ASE1"/>
    <property type="match status" value="1"/>
</dbReference>
<evidence type="ECO:0000256" key="1">
    <source>
        <dbReference type="SAM" id="MobiDB-lite"/>
    </source>
</evidence>
<dbReference type="Gene3D" id="1.20.58.1520">
    <property type="match status" value="1"/>
</dbReference>
<dbReference type="AlphaFoldDB" id="A0AAD4KCY3"/>
<feature type="compositionally biased region" description="Polar residues" evidence="1">
    <location>
        <begin position="508"/>
        <end position="518"/>
    </location>
</feature>
<feature type="region of interest" description="Disordered" evidence="1">
    <location>
        <begin position="508"/>
        <end position="538"/>
    </location>
</feature>
<sequence>KMDDETLQVKRAIIAATSNDIDHLNRKWSQMFDTEYCQELMLKLEERVRNFYIDLLTESDEKEKCILDSINALKVEAAEITRLMHRSVDIGEKPEEMPLVVWVQKLDKSIEHLREELRARRDEICELLLQQEELCEELGEEPLPLLADPLPKPQEMCTFGEHLDRLRAEKTRRMEELFQLRTQIKADMKVLELLPQTAADERLLSQANQCLTPHMLEMLRLMRAEMAAQVVELHERIDDMRQKVEVLWERLQETDELAMRRVREATKYSQRTFDVLSAELQRCQKLRRENLKTFIEQLRLEISKWWDLTLKSEQERKRFSNFYNDWYNEDLLELHELELDDLKGYYNGNKEIFELFASRGEIWARMEALEAKANEPNRFNNRGGQLLKEERERKAIGSKLPKIEQQITELVQAYELRTRSPFLVYGENILEHMANDWVRLRQAKEQQSSARKQVTTTTGTGGKMLPPPAPGQGVAAPRTPLGHRNMSALSASTQSLRKTPSNWKLASISNSASKTTGNLHKRKLPPNGDGNKQETPTAKRSLMRTLSTMKASPALRKPSQRLMAAQQKSTKSPLMKVRVMEETMRRSSGLGRRSIGHTTKKTVASSKLPTMRMQNQHDKENEHDNNDDDDDDEYTTDESNFAAGHEDIGNYKKFAPPMRSSELPR</sequence>
<reference evidence="2" key="1">
    <citation type="journal article" date="2021" name="Mol. Ecol. Resour.">
        <title>Phylogenomic analyses of the genus Drosophila reveals genomic signals of climate adaptation.</title>
        <authorList>
            <person name="Li F."/>
            <person name="Rane R.V."/>
            <person name="Luria V."/>
            <person name="Xiong Z."/>
            <person name="Chen J."/>
            <person name="Li Z."/>
            <person name="Catullo R.A."/>
            <person name="Griffin P.C."/>
            <person name="Schiffer M."/>
            <person name="Pearce S."/>
            <person name="Lee S.F."/>
            <person name="McElroy K."/>
            <person name="Stocker A."/>
            <person name="Shirriffs J."/>
            <person name="Cockerell F."/>
            <person name="Coppin C."/>
            <person name="Sgro C.M."/>
            <person name="Karger A."/>
            <person name="Cain J.W."/>
            <person name="Weber J.A."/>
            <person name="Santpere G."/>
            <person name="Kirschner M.W."/>
            <person name="Hoffmann A.A."/>
            <person name="Oakeshott J.G."/>
            <person name="Zhang G."/>
        </authorList>
    </citation>
    <scope>NUCLEOTIDE SEQUENCE</scope>
    <source>
        <strain evidence="2">BGI-SZ-2011g</strain>
    </source>
</reference>
<protein>
    <recommendedName>
        <fullName evidence="4">Protein regulator of cytokinesis 1</fullName>
    </recommendedName>
</protein>
<organism evidence="2 3">
    <name type="scientific">Drosophila rubida</name>
    <dbReference type="NCBI Taxonomy" id="30044"/>
    <lineage>
        <taxon>Eukaryota</taxon>
        <taxon>Metazoa</taxon>
        <taxon>Ecdysozoa</taxon>
        <taxon>Arthropoda</taxon>
        <taxon>Hexapoda</taxon>
        <taxon>Insecta</taxon>
        <taxon>Pterygota</taxon>
        <taxon>Neoptera</taxon>
        <taxon>Endopterygota</taxon>
        <taxon>Diptera</taxon>
        <taxon>Brachycera</taxon>
        <taxon>Muscomorpha</taxon>
        <taxon>Ephydroidea</taxon>
        <taxon>Drosophilidae</taxon>
        <taxon>Drosophila</taxon>
    </lineage>
</organism>
<feature type="region of interest" description="Disordered" evidence="1">
    <location>
        <begin position="551"/>
        <end position="665"/>
    </location>
</feature>
<proteinExistence type="predicted"/>
<dbReference type="GO" id="GO:1990023">
    <property type="term" value="C:mitotic spindle midzone"/>
    <property type="evidence" value="ECO:0007669"/>
    <property type="project" value="TreeGrafter"/>
</dbReference>
<evidence type="ECO:0000313" key="3">
    <source>
        <dbReference type="Proteomes" id="UP001200034"/>
    </source>
</evidence>
<dbReference type="GO" id="GO:0051256">
    <property type="term" value="P:mitotic spindle midzone assembly"/>
    <property type="evidence" value="ECO:0007669"/>
    <property type="project" value="TreeGrafter"/>
</dbReference>
<keyword evidence="3" id="KW-1185">Reference proteome</keyword>
<dbReference type="PANTHER" id="PTHR19321:SF41">
    <property type="entry name" value="FASCETTO-RELATED"/>
    <property type="match status" value="1"/>
</dbReference>
<evidence type="ECO:0000313" key="2">
    <source>
        <dbReference type="EMBL" id="KAH8387923.1"/>
    </source>
</evidence>
<feature type="non-terminal residue" evidence="2">
    <location>
        <position position="665"/>
    </location>
</feature>
<feature type="compositionally biased region" description="Polar residues" evidence="1">
    <location>
        <begin position="601"/>
        <end position="614"/>
    </location>
</feature>
<accession>A0AAD4KCY3</accession>
<evidence type="ECO:0008006" key="4">
    <source>
        <dbReference type="Google" id="ProtNLM"/>
    </source>
</evidence>
<name>A0AAD4KCY3_9MUSC</name>
<dbReference type="GO" id="GO:0008017">
    <property type="term" value="F:microtubule binding"/>
    <property type="evidence" value="ECO:0007669"/>
    <property type="project" value="InterPro"/>
</dbReference>
<feature type="compositionally biased region" description="Polar residues" evidence="1">
    <location>
        <begin position="445"/>
        <end position="454"/>
    </location>
</feature>
<feature type="non-terminal residue" evidence="2">
    <location>
        <position position="1"/>
    </location>
</feature>